<comment type="caution">
    <text evidence="3">The sequence shown here is derived from an EMBL/GenBank/DDBJ whole genome shotgun (WGS) entry which is preliminary data.</text>
</comment>
<proteinExistence type="predicted"/>
<dbReference type="OrthoDB" id="165666at2"/>
<reference evidence="3 4" key="1">
    <citation type="submission" date="2015-07" db="EMBL/GenBank/DDBJ databases">
        <title>Genome sequence of Ornatilinea apprima DSM 23815.</title>
        <authorList>
            <person name="Hemp J."/>
            <person name="Ward L.M."/>
            <person name="Pace L.A."/>
            <person name="Fischer W.W."/>
        </authorList>
    </citation>
    <scope>NUCLEOTIDE SEQUENCE [LARGE SCALE GENOMIC DNA]</scope>
    <source>
        <strain evidence="3 4">P3M-1</strain>
    </source>
</reference>
<accession>A0A0P6WXA1</accession>
<keyword evidence="2" id="KW-0812">Transmembrane</keyword>
<dbReference type="Proteomes" id="UP000050417">
    <property type="component" value="Unassembled WGS sequence"/>
</dbReference>
<keyword evidence="2" id="KW-1133">Transmembrane helix</keyword>
<dbReference type="STRING" id="1134406.ADN00_17840"/>
<evidence type="ECO:0000256" key="1">
    <source>
        <dbReference type="SAM" id="MobiDB-lite"/>
    </source>
</evidence>
<evidence type="ECO:0000256" key="2">
    <source>
        <dbReference type="SAM" id="Phobius"/>
    </source>
</evidence>
<dbReference type="AlphaFoldDB" id="A0A0P6WXA1"/>
<feature type="compositionally biased region" description="Polar residues" evidence="1">
    <location>
        <begin position="157"/>
        <end position="169"/>
    </location>
</feature>
<dbReference type="EMBL" id="LGCL01000043">
    <property type="protein sequence ID" value="KPL70897.1"/>
    <property type="molecule type" value="Genomic_DNA"/>
</dbReference>
<gene>
    <name evidence="3" type="ORF">ADN00_17840</name>
</gene>
<dbReference type="RefSeq" id="WP_075064398.1">
    <property type="nucleotide sequence ID" value="NZ_LGCL01000043.1"/>
</dbReference>
<keyword evidence="4" id="KW-1185">Reference proteome</keyword>
<protein>
    <submittedName>
        <fullName evidence="3">Uncharacterized protein</fullName>
    </submittedName>
</protein>
<name>A0A0P6WXA1_9CHLR</name>
<evidence type="ECO:0000313" key="4">
    <source>
        <dbReference type="Proteomes" id="UP000050417"/>
    </source>
</evidence>
<organism evidence="3 4">
    <name type="scientific">Ornatilinea apprima</name>
    <dbReference type="NCBI Taxonomy" id="1134406"/>
    <lineage>
        <taxon>Bacteria</taxon>
        <taxon>Bacillati</taxon>
        <taxon>Chloroflexota</taxon>
        <taxon>Anaerolineae</taxon>
        <taxon>Anaerolineales</taxon>
        <taxon>Anaerolineaceae</taxon>
        <taxon>Ornatilinea</taxon>
    </lineage>
</organism>
<evidence type="ECO:0000313" key="3">
    <source>
        <dbReference type="EMBL" id="KPL70897.1"/>
    </source>
</evidence>
<feature type="region of interest" description="Disordered" evidence="1">
    <location>
        <begin position="130"/>
        <end position="170"/>
    </location>
</feature>
<keyword evidence="2" id="KW-0472">Membrane</keyword>
<sequence length="279" mass="29450">MNQPRGPWYLFTGLVMGLAMGLVYAWLLEPAQFTDASPRALEPTEQAVYRSMIALGYQANKDFGRAAARLALLGDENPALALRNQAEMQLSAGGQAQDAQALVDLSMALQSMPATQTAQAATLAVSTPTPPAAFTPGTPEAAGTEGAQAETRAPATPQATFTPRPTAASSGWEDAPYVLLEQEALCDDDGAPRIEIEVRDAQGQPRGGVPVNITWASGSNTFYTGLHPQISSGYADFEMAENEVYSLRVGRAGEAVNDLKSEVCESGGAGGWRLVFGLR</sequence>
<feature type="transmembrane region" description="Helical" evidence="2">
    <location>
        <begin position="7"/>
        <end position="27"/>
    </location>
</feature>
<feature type="compositionally biased region" description="Low complexity" evidence="1">
    <location>
        <begin position="134"/>
        <end position="151"/>
    </location>
</feature>